<gene>
    <name evidence="2" type="ORF">D2N39_03105</name>
</gene>
<comment type="caution">
    <text evidence="2">The sequence shown here is derived from an EMBL/GenBank/DDBJ whole genome shotgun (WGS) entry which is preliminary data.</text>
</comment>
<keyword evidence="1" id="KW-0732">Signal</keyword>
<feature type="chain" id="PRO_5017445825" evidence="1">
    <location>
        <begin position="25"/>
        <end position="148"/>
    </location>
</feature>
<dbReference type="AlphaFoldDB" id="A0A398C3C7"/>
<keyword evidence="3" id="KW-1185">Reference proteome</keyword>
<evidence type="ECO:0000313" key="2">
    <source>
        <dbReference type="EMBL" id="RID93896.1"/>
    </source>
</evidence>
<protein>
    <submittedName>
        <fullName evidence="2">Uncharacterized protein</fullName>
    </submittedName>
</protein>
<name>A0A398C3C7_9RHOB</name>
<proteinExistence type="predicted"/>
<organism evidence="2 3">
    <name type="scientific">Gemmobacter lutimaris</name>
    <dbReference type="NCBI Taxonomy" id="2306023"/>
    <lineage>
        <taxon>Bacteria</taxon>
        <taxon>Pseudomonadati</taxon>
        <taxon>Pseudomonadota</taxon>
        <taxon>Alphaproteobacteria</taxon>
        <taxon>Rhodobacterales</taxon>
        <taxon>Paracoccaceae</taxon>
        <taxon>Gemmobacter</taxon>
    </lineage>
</organism>
<evidence type="ECO:0000256" key="1">
    <source>
        <dbReference type="SAM" id="SignalP"/>
    </source>
</evidence>
<feature type="signal peptide" evidence="1">
    <location>
        <begin position="1"/>
        <end position="24"/>
    </location>
</feature>
<accession>A0A398C3C7</accession>
<sequence>MLCAMMTEGPMRHLFAASFCLALAACVSPDPPADGERIELSSGGAFSGSTRLVLTPDDRAVTAISGPFSDKSQRTVKQLRPGAFAAARDYILAHPIPKSQLTSEICEDYGADTILYAGPEREIRYAAGCPNPAITALDGQIRALLSGG</sequence>
<reference evidence="2 3" key="1">
    <citation type="submission" date="2018-09" db="EMBL/GenBank/DDBJ databases">
        <title>Gemmobacter lutimaris sp. nov., a marine bacterium isolated from tidal flat.</title>
        <authorList>
            <person name="Lee D.W."/>
            <person name="Yoo Y."/>
            <person name="Kim J.-J."/>
            <person name="Kim B.S."/>
        </authorList>
    </citation>
    <scope>NUCLEOTIDE SEQUENCE [LARGE SCALE GENOMIC DNA]</scope>
    <source>
        <strain evidence="2 3">YJ-T1-11</strain>
    </source>
</reference>
<dbReference type="Proteomes" id="UP000266649">
    <property type="component" value="Unassembled WGS sequence"/>
</dbReference>
<evidence type="ECO:0000313" key="3">
    <source>
        <dbReference type="Proteomes" id="UP000266649"/>
    </source>
</evidence>
<dbReference type="EMBL" id="QXXQ01000001">
    <property type="protein sequence ID" value="RID93896.1"/>
    <property type="molecule type" value="Genomic_DNA"/>
</dbReference>